<comment type="similarity">
    <text evidence="1">Belongs to the mandelate racemase/muconate lactonizing enzyme family.</text>
</comment>
<dbReference type="Pfam" id="PF13378">
    <property type="entry name" value="MR_MLE_C"/>
    <property type="match status" value="1"/>
</dbReference>
<evidence type="ECO:0000313" key="4">
    <source>
        <dbReference type="EMBL" id="SCZ60312.1"/>
    </source>
</evidence>
<feature type="domain" description="Mandelate racemase/muconate lactonizing enzyme C-terminal" evidence="3">
    <location>
        <begin position="142"/>
        <end position="237"/>
    </location>
</feature>
<accession>A0A1G5QF63</accession>
<dbReference type="Gene3D" id="3.30.390.10">
    <property type="entry name" value="Enolase-like, N-terminal domain"/>
    <property type="match status" value="1"/>
</dbReference>
<protein>
    <submittedName>
        <fullName evidence="4">L-alanine-DL-glutamate epimerase</fullName>
    </submittedName>
</protein>
<evidence type="ECO:0000256" key="1">
    <source>
        <dbReference type="ARBA" id="ARBA00008031"/>
    </source>
</evidence>
<dbReference type="OrthoDB" id="9802699at2"/>
<dbReference type="Proteomes" id="UP000198767">
    <property type="component" value="Unassembled WGS sequence"/>
</dbReference>
<dbReference type="Gene3D" id="3.20.20.120">
    <property type="entry name" value="Enolase-like C-terminal domain"/>
    <property type="match status" value="1"/>
</dbReference>
<dbReference type="PANTHER" id="PTHR48080:SF3">
    <property type="entry name" value="ENOLASE SUPERFAMILY MEMBER DDB_G0284701"/>
    <property type="match status" value="1"/>
</dbReference>
<dbReference type="Pfam" id="PF02746">
    <property type="entry name" value="MR_MLE_N"/>
    <property type="match status" value="1"/>
</dbReference>
<dbReference type="SMART" id="SM00922">
    <property type="entry name" value="MR_MLE"/>
    <property type="match status" value="1"/>
</dbReference>
<dbReference type="InterPro" id="IPR013342">
    <property type="entry name" value="Mandelate_racemase_C"/>
</dbReference>
<evidence type="ECO:0000259" key="3">
    <source>
        <dbReference type="SMART" id="SM00922"/>
    </source>
</evidence>
<sequence length="367" mass="39402">MKITSLSLWQFPLISHETYYMADGKTCDQVLTTILRISTDIGLEGWGEVCPIPHYLPAYSGGVIPAVGELSDLLLGTSPIGPEALMERLDAHLLGHPYAKSMIDMALWDLMGKATNRPLFDLIGGRRQQNLPLYHSITCTDPEKMAGIATGAAAEGMRQFQVKLGADSNWEADVARVRLVREAVGAGPLVYCDWNCGVDALEAIRVARAVQDTDVMLEQPCRTIAECAAVQKASGLPMKLDESITDIAAILEAYEKGCLQAAALKQSKNGGISRLRAMRDLCASLGVRMCVEDTWGGDITTAANLHLAASTPVRNLMNTCDLGSYVAPQIAPDTPQRRHGRISPPAGAGLGITPDLELFGSPAAQFN</sequence>
<name>A0A1G5QF63_9RHOB</name>
<dbReference type="STRING" id="1156985.SAMN04488118_10462"/>
<evidence type="ECO:0000256" key="2">
    <source>
        <dbReference type="ARBA" id="ARBA00022723"/>
    </source>
</evidence>
<gene>
    <name evidence="4" type="ORF">SAMN04488118_10462</name>
</gene>
<reference evidence="4 5" key="1">
    <citation type="submission" date="2016-10" db="EMBL/GenBank/DDBJ databases">
        <authorList>
            <person name="de Groot N.N."/>
        </authorList>
    </citation>
    <scope>NUCLEOTIDE SEQUENCE [LARGE SCALE GENOMIC DNA]</scope>
    <source>
        <strain evidence="4 5">U95</strain>
    </source>
</reference>
<dbReference type="SFLD" id="SFLDS00001">
    <property type="entry name" value="Enolase"/>
    <property type="match status" value="1"/>
</dbReference>
<dbReference type="EMBL" id="FMWG01000004">
    <property type="protein sequence ID" value="SCZ60312.1"/>
    <property type="molecule type" value="Genomic_DNA"/>
</dbReference>
<dbReference type="InterPro" id="IPR029017">
    <property type="entry name" value="Enolase-like_N"/>
</dbReference>
<dbReference type="InterPro" id="IPR036849">
    <property type="entry name" value="Enolase-like_C_sf"/>
</dbReference>
<dbReference type="SUPFAM" id="SSF54826">
    <property type="entry name" value="Enolase N-terminal domain-like"/>
    <property type="match status" value="1"/>
</dbReference>
<dbReference type="SUPFAM" id="SSF51604">
    <property type="entry name" value="Enolase C-terminal domain-like"/>
    <property type="match status" value="1"/>
</dbReference>
<evidence type="ECO:0000313" key="5">
    <source>
        <dbReference type="Proteomes" id="UP000198767"/>
    </source>
</evidence>
<dbReference type="InterPro" id="IPR034593">
    <property type="entry name" value="DgoD-like"/>
</dbReference>
<dbReference type="InterPro" id="IPR029065">
    <property type="entry name" value="Enolase_C-like"/>
</dbReference>
<keyword evidence="2" id="KW-0479">Metal-binding</keyword>
<dbReference type="GO" id="GO:0046872">
    <property type="term" value="F:metal ion binding"/>
    <property type="evidence" value="ECO:0007669"/>
    <property type="project" value="UniProtKB-KW"/>
</dbReference>
<proteinExistence type="inferred from homology"/>
<keyword evidence="5" id="KW-1185">Reference proteome</keyword>
<dbReference type="GO" id="GO:0003824">
    <property type="term" value="F:catalytic activity"/>
    <property type="evidence" value="ECO:0007669"/>
    <property type="project" value="UniProtKB-ARBA"/>
</dbReference>
<dbReference type="SFLD" id="SFLDG00180">
    <property type="entry name" value="muconate_cycloisomerase"/>
    <property type="match status" value="1"/>
</dbReference>
<dbReference type="RefSeq" id="WP_090217744.1">
    <property type="nucleotide sequence ID" value="NZ_CANMPF010000005.1"/>
</dbReference>
<dbReference type="AlphaFoldDB" id="A0A1G5QF63"/>
<dbReference type="InterPro" id="IPR013341">
    <property type="entry name" value="Mandelate_racemase_N_dom"/>
</dbReference>
<organism evidence="4 5">
    <name type="scientific">Epibacterium ulvae</name>
    <dbReference type="NCBI Taxonomy" id="1156985"/>
    <lineage>
        <taxon>Bacteria</taxon>
        <taxon>Pseudomonadati</taxon>
        <taxon>Pseudomonadota</taxon>
        <taxon>Alphaproteobacteria</taxon>
        <taxon>Rhodobacterales</taxon>
        <taxon>Roseobacteraceae</taxon>
        <taxon>Epibacterium</taxon>
    </lineage>
</organism>
<dbReference type="PANTHER" id="PTHR48080">
    <property type="entry name" value="D-GALACTONATE DEHYDRATASE-RELATED"/>
    <property type="match status" value="1"/>
</dbReference>